<dbReference type="AlphaFoldDB" id="A0A1C7MTH3"/>
<proteinExistence type="predicted"/>
<dbReference type="OrthoDB" id="2505730at2759"/>
<dbReference type="InParanoid" id="A0A1C7MTH3"/>
<dbReference type="Proteomes" id="UP000093000">
    <property type="component" value="Unassembled WGS sequence"/>
</dbReference>
<dbReference type="InterPro" id="IPR040521">
    <property type="entry name" value="KDZ"/>
</dbReference>
<name>A0A1C7MTH3_9FUNG</name>
<feature type="non-terminal residue" evidence="1">
    <location>
        <position position="133"/>
    </location>
</feature>
<dbReference type="PANTHER" id="PTHR33096:SF1">
    <property type="entry name" value="CXC1-LIKE CYSTEINE CLUSTER ASSOCIATED WITH KDZ TRANSPOSASES DOMAIN-CONTAINING PROTEIN"/>
    <property type="match status" value="1"/>
</dbReference>
<evidence type="ECO:0000313" key="2">
    <source>
        <dbReference type="Proteomes" id="UP000093000"/>
    </source>
</evidence>
<dbReference type="EMBL" id="LUGH01002540">
    <property type="protein sequence ID" value="OBZ80128.1"/>
    <property type="molecule type" value="Genomic_DNA"/>
</dbReference>
<gene>
    <name evidence="1" type="ORF">A0J61_11823</name>
</gene>
<comment type="caution">
    <text evidence="1">The sequence shown here is derived from an EMBL/GenBank/DDBJ whole genome shotgun (WGS) entry which is preliminary data.</text>
</comment>
<accession>A0A1C7MTH3</accession>
<dbReference type="Pfam" id="PF18758">
    <property type="entry name" value="KDZ"/>
    <property type="match status" value="1"/>
</dbReference>
<protein>
    <submittedName>
        <fullName evidence="1">Uncharacterized protein</fullName>
    </submittedName>
</protein>
<evidence type="ECO:0000313" key="1">
    <source>
        <dbReference type="EMBL" id="OBZ80128.1"/>
    </source>
</evidence>
<dbReference type="STRING" id="101091.A0A1C7MTH3"/>
<reference evidence="1 2" key="1">
    <citation type="submission" date="2016-03" db="EMBL/GenBank/DDBJ databases">
        <title>Choanephora cucurbitarum.</title>
        <authorList>
            <person name="Min B."/>
            <person name="Park H."/>
            <person name="Park J.-H."/>
            <person name="Shin H.-D."/>
            <person name="Choi I.-G."/>
        </authorList>
    </citation>
    <scope>NUCLEOTIDE SEQUENCE [LARGE SCALE GENOMIC DNA]</scope>
    <source>
        <strain evidence="1 2">KUS-F28377</strain>
    </source>
</reference>
<dbReference type="PANTHER" id="PTHR33096">
    <property type="entry name" value="CXC2 DOMAIN-CONTAINING PROTEIN"/>
    <property type="match status" value="1"/>
</dbReference>
<keyword evidence="2" id="KW-1185">Reference proteome</keyword>
<sequence length="133" mass="15412">MINIYGGEGYKYALACVSHMLKQQGSEDIKYGIMYDNICLVKKNLGHTFPYLMMNETWYGVAAFHAYAHTMACQVSYNPKYIQNFGYTDGEGCERFWSFSDGFVSMTRSMSRRNRQLLITDAVDHFAYNKMLE</sequence>
<organism evidence="1 2">
    <name type="scientific">Choanephora cucurbitarum</name>
    <dbReference type="NCBI Taxonomy" id="101091"/>
    <lineage>
        <taxon>Eukaryota</taxon>
        <taxon>Fungi</taxon>
        <taxon>Fungi incertae sedis</taxon>
        <taxon>Mucoromycota</taxon>
        <taxon>Mucoromycotina</taxon>
        <taxon>Mucoromycetes</taxon>
        <taxon>Mucorales</taxon>
        <taxon>Mucorineae</taxon>
        <taxon>Choanephoraceae</taxon>
        <taxon>Choanephoroideae</taxon>
        <taxon>Choanephora</taxon>
    </lineage>
</organism>